<dbReference type="Proteomes" id="UP000265520">
    <property type="component" value="Unassembled WGS sequence"/>
</dbReference>
<reference evidence="1 2" key="1">
    <citation type="journal article" date="2018" name="Front. Plant Sci.">
        <title>Red Clover (Trifolium pratense) and Zigzag Clover (T. medium) - A Picture of Genomic Similarities and Differences.</title>
        <authorList>
            <person name="Dluhosova J."/>
            <person name="Istvanek J."/>
            <person name="Nedelnik J."/>
            <person name="Repkova J."/>
        </authorList>
    </citation>
    <scope>NUCLEOTIDE SEQUENCE [LARGE SCALE GENOMIC DNA]</scope>
    <source>
        <strain evidence="2">cv. 10/8</strain>
        <tissue evidence="1">Leaf</tissue>
    </source>
</reference>
<gene>
    <name evidence="1" type="ORF">A2U01_0007023</name>
</gene>
<dbReference type="Pfam" id="PF03140">
    <property type="entry name" value="DUF247"/>
    <property type="match status" value="1"/>
</dbReference>
<dbReference type="PANTHER" id="PTHR31170:SF20">
    <property type="entry name" value="DUF247 DOMAIN PROTEIN"/>
    <property type="match status" value="1"/>
</dbReference>
<keyword evidence="2" id="KW-1185">Reference proteome</keyword>
<protein>
    <submittedName>
        <fullName evidence="1">UPF0481 protein</fullName>
    </submittedName>
</protein>
<dbReference type="EMBL" id="LXQA010009856">
    <property type="protein sequence ID" value="MCH86169.1"/>
    <property type="molecule type" value="Genomic_DNA"/>
</dbReference>
<sequence>MKSDDFSWMVPIEVMLGSLNHGEVQACSISNVPDELREANEDAYKPKHISIGPLHRGATRHLHLMEEPKWRYMHEFLDRQGTKPEQNRRPEIRLRDCGVDILKLDKVICASYGGSNNNIVEETNSHEIAKIMIVDGCFLLELLIRLGDYMEENHTTYNNDSILETEEKIISVLNDVAMLENQIPFLVLKKLYRKVFPDHRCEIKDDYRVANIVRKAFGYTSVSSLGVAHILHLMHLSTVEQSQQHEGKKAKLELLRCATKLHASGIIIQAKSNSTNQNRHKSEVEEFDCLGAKQNWD</sequence>
<dbReference type="PANTHER" id="PTHR31170">
    <property type="entry name" value="BNAC04G53230D PROTEIN"/>
    <property type="match status" value="1"/>
</dbReference>
<evidence type="ECO:0000313" key="1">
    <source>
        <dbReference type="EMBL" id="MCH86169.1"/>
    </source>
</evidence>
<organism evidence="1 2">
    <name type="scientific">Trifolium medium</name>
    <dbReference type="NCBI Taxonomy" id="97028"/>
    <lineage>
        <taxon>Eukaryota</taxon>
        <taxon>Viridiplantae</taxon>
        <taxon>Streptophyta</taxon>
        <taxon>Embryophyta</taxon>
        <taxon>Tracheophyta</taxon>
        <taxon>Spermatophyta</taxon>
        <taxon>Magnoliopsida</taxon>
        <taxon>eudicotyledons</taxon>
        <taxon>Gunneridae</taxon>
        <taxon>Pentapetalae</taxon>
        <taxon>rosids</taxon>
        <taxon>fabids</taxon>
        <taxon>Fabales</taxon>
        <taxon>Fabaceae</taxon>
        <taxon>Papilionoideae</taxon>
        <taxon>50 kb inversion clade</taxon>
        <taxon>NPAAA clade</taxon>
        <taxon>Hologalegina</taxon>
        <taxon>IRL clade</taxon>
        <taxon>Trifolieae</taxon>
        <taxon>Trifolium</taxon>
    </lineage>
</organism>
<accession>A0A392MGJ5</accession>
<evidence type="ECO:0000313" key="2">
    <source>
        <dbReference type="Proteomes" id="UP000265520"/>
    </source>
</evidence>
<name>A0A392MGJ5_9FABA</name>
<dbReference type="AlphaFoldDB" id="A0A392MGJ5"/>
<proteinExistence type="predicted"/>
<comment type="caution">
    <text evidence="1">The sequence shown here is derived from an EMBL/GenBank/DDBJ whole genome shotgun (WGS) entry which is preliminary data.</text>
</comment>
<dbReference type="InterPro" id="IPR004158">
    <property type="entry name" value="DUF247_pln"/>
</dbReference>